<organism evidence="2 3">
    <name type="scientific">Chlamydotis macqueenii</name>
    <name type="common">Macqueen's bustard</name>
    <dbReference type="NCBI Taxonomy" id="187382"/>
    <lineage>
        <taxon>Eukaryota</taxon>
        <taxon>Metazoa</taxon>
        <taxon>Chordata</taxon>
        <taxon>Craniata</taxon>
        <taxon>Vertebrata</taxon>
        <taxon>Euteleostomi</taxon>
        <taxon>Archelosauria</taxon>
        <taxon>Archosauria</taxon>
        <taxon>Dinosauria</taxon>
        <taxon>Saurischia</taxon>
        <taxon>Theropoda</taxon>
        <taxon>Coelurosauria</taxon>
        <taxon>Aves</taxon>
        <taxon>Neognathae</taxon>
        <taxon>Neoaves</taxon>
        <taxon>Otidimorphae</taxon>
        <taxon>Otidiformes</taxon>
        <taxon>Otididae</taxon>
        <taxon>Chlamydotis</taxon>
    </lineage>
</organism>
<keyword evidence="3" id="KW-1185">Reference proteome</keyword>
<accession>A0A091KJG9</accession>
<feature type="compositionally biased region" description="Polar residues" evidence="1">
    <location>
        <begin position="40"/>
        <end position="51"/>
    </location>
</feature>
<dbReference type="Proteomes" id="UP000053330">
    <property type="component" value="Unassembled WGS sequence"/>
</dbReference>
<name>A0A091KJG9_9AVES</name>
<feature type="non-terminal residue" evidence="2">
    <location>
        <position position="1"/>
    </location>
</feature>
<gene>
    <name evidence="2" type="ORF">N324_00631</name>
</gene>
<sequence>HPAPAKFSPAVKIFSQKAKAVPGLRSYSSDIAGKDPAPQIPSTHVAKSQGFTNREKVLPPAFCPSPEKPNISFFSFSPPATSMCPTSSYCPAHPPGSTPLGFILSCNSPRQ</sequence>
<evidence type="ECO:0000313" key="3">
    <source>
        <dbReference type="Proteomes" id="UP000053330"/>
    </source>
</evidence>
<protein>
    <submittedName>
        <fullName evidence="2">Uncharacterized protein</fullName>
    </submittedName>
</protein>
<feature type="non-terminal residue" evidence="2">
    <location>
        <position position="111"/>
    </location>
</feature>
<proteinExistence type="predicted"/>
<evidence type="ECO:0000256" key="1">
    <source>
        <dbReference type="SAM" id="MobiDB-lite"/>
    </source>
</evidence>
<reference evidence="2 3" key="1">
    <citation type="submission" date="2014-04" db="EMBL/GenBank/DDBJ databases">
        <title>Genome evolution of avian class.</title>
        <authorList>
            <person name="Zhang G."/>
            <person name="Li C."/>
        </authorList>
    </citation>
    <scope>NUCLEOTIDE SEQUENCE [LARGE SCALE GENOMIC DNA]</scope>
    <source>
        <strain evidence="2">BGI_N324</strain>
    </source>
</reference>
<dbReference type="AlphaFoldDB" id="A0A091KJG9"/>
<feature type="region of interest" description="Disordered" evidence="1">
    <location>
        <begin position="29"/>
        <end position="51"/>
    </location>
</feature>
<evidence type="ECO:0000313" key="2">
    <source>
        <dbReference type="EMBL" id="KFP40744.1"/>
    </source>
</evidence>
<dbReference type="EMBL" id="KK747591">
    <property type="protein sequence ID" value="KFP40744.1"/>
    <property type="molecule type" value="Genomic_DNA"/>
</dbReference>